<dbReference type="GO" id="GO:0003937">
    <property type="term" value="F:IMP cyclohydrolase activity"/>
    <property type="evidence" value="ECO:0007669"/>
    <property type="project" value="InterPro"/>
</dbReference>
<comment type="caution">
    <text evidence="1">The sequence shown here is derived from an EMBL/GenBank/DDBJ whole genome shotgun (WGS) entry which is preliminary data.</text>
</comment>
<evidence type="ECO:0000313" key="2">
    <source>
        <dbReference type="Proteomes" id="UP001153076"/>
    </source>
</evidence>
<dbReference type="GO" id="GO:0006189">
    <property type="term" value="P:'de novo' IMP biosynthetic process"/>
    <property type="evidence" value="ECO:0007669"/>
    <property type="project" value="TreeGrafter"/>
</dbReference>
<sequence length="316" mass="34685">MDHGRKTPALWYADSEQEDKEGTPSLAETQSSFGSGVTRAFVSLSDKSKLALLGSGLQSLGYTIVSTGGTATALDNAVTSPGGVSFEEGIKNIDIGGFTMIRAAAKNHKDDCWNLKSDQVDQQFCRKLAWEAFRHVAAYDSAVSEWLWKQTGGDKFPPSYTRLLSLKSSLRYVENPLQNAAFYEDKSLAEVNAGSIATAIQHHGKEMSYNNYLDAYKPQWSILASRDDILGAGRLAVKADPVSAFAGIVAFSVEVDKALAKEIWEFRSPTDGETRMFYEIVVALKYSQKGLEVLHGRSKTLRILEAKKNEKGKLPL</sequence>
<dbReference type="GO" id="GO:0005829">
    <property type="term" value="C:cytosol"/>
    <property type="evidence" value="ECO:0007669"/>
    <property type="project" value="TreeGrafter"/>
</dbReference>
<accession>A0A9Q1JQQ1</accession>
<evidence type="ECO:0000313" key="1">
    <source>
        <dbReference type="EMBL" id="KAJ8429308.1"/>
    </source>
</evidence>
<keyword evidence="2" id="KW-1185">Reference proteome</keyword>
<dbReference type="InterPro" id="IPR036914">
    <property type="entry name" value="MGS-like_dom_sf"/>
</dbReference>
<dbReference type="InterPro" id="IPR016193">
    <property type="entry name" value="Cytidine_deaminase-like"/>
</dbReference>
<dbReference type="OrthoDB" id="6017153at2759"/>
<dbReference type="InterPro" id="IPR002695">
    <property type="entry name" value="PurH-like"/>
</dbReference>
<protein>
    <recommendedName>
        <fullName evidence="3">MGS-like domain-containing protein</fullName>
    </recommendedName>
</protein>
<evidence type="ECO:0008006" key="3">
    <source>
        <dbReference type="Google" id="ProtNLM"/>
    </source>
</evidence>
<name>A0A9Q1JQQ1_9CARY</name>
<gene>
    <name evidence="1" type="ORF">Cgig2_025064</name>
</gene>
<dbReference type="AlphaFoldDB" id="A0A9Q1JQQ1"/>
<dbReference type="SUPFAM" id="SSF52335">
    <property type="entry name" value="Methylglyoxal synthase-like"/>
    <property type="match status" value="1"/>
</dbReference>
<dbReference type="SMART" id="SM00798">
    <property type="entry name" value="AICARFT_IMPCHas"/>
    <property type="match status" value="1"/>
</dbReference>
<dbReference type="Gene3D" id="3.40.50.1380">
    <property type="entry name" value="Methylglyoxal synthase-like domain"/>
    <property type="match status" value="2"/>
</dbReference>
<dbReference type="Gene3D" id="3.40.140.20">
    <property type="match status" value="2"/>
</dbReference>
<dbReference type="GO" id="GO:0004643">
    <property type="term" value="F:phosphoribosylaminoimidazolecarboxamide formyltransferase activity"/>
    <property type="evidence" value="ECO:0007669"/>
    <property type="project" value="InterPro"/>
</dbReference>
<proteinExistence type="predicted"/>
<dbReference type="EMBL" id="JAKOGI010000908">
    <property type="protein sequence ID" value="KAJ8429308.1"/>
    <property type="molecule type" value="Genomic_DNA"/>
</dbReference>
<dbReference type="PANTHER" id="PTHR11692">
    <property type="entry name" value="BIFUNCTIONAL PURINE BIOSYNTHESIS PROTEIN PURH"/>
    <property type="match status" value="1"/>
</dbReference>
<dbReference type="InterPro" id="IPR024051">
    <property type="entry name" value="AICAR_Tfase_dup_dom_sf"/>
</dbReference>
<dbReference type="SUPFAM" id="SSF53927">
    <property type="entry name" value="Cytidine deaminase-like"/>
    <property type="match status" value="1"/>
</dbReference>
<organism evidence="1 2">
    <name type="scientific">Carnegiea gigantea</name>
    <dbReference type="NCBI Taxonomy" id="171969"/>
    <lineage>
        <taxon>Eukaryota</taxon>
        <taxon>Viridiplantae</taxon>
        <taxon>Streptophyta</taxon>
        <taxon>Embryophyta</taxon>
        <taxon>Tracheophyta</taxon>
        <taxon>Spermatophyta</taxon>
        <taxon>Magnoliopsida</taxon>
        <taxon>eudicotyledons</taxon>
        <taxon>Gunneridae</taxon>
        <taxon>Pentapetalae</taxon>
        <taxon>Caryophyllales</taxon>
        <taxon>Cactineae</taxon>
        <taxon>Cactaceae</taxon>
        <taxon>Cactoideae</taxon>
        <taxon>Echinocereeae</taxon>
        <taxon>Carnegiea</taxon>
    </lineage>
</organism>
<reference evidence="1" key="1">
    <citation type="submission" date="2022-04" db="EMBL/GenBank/DDBJ databases">
        <title>Carnegiea gigantea Genome sequencing and assembly v2.</title>
        <authorList>
            <person name="Copetti D."/>
            <person name="Sanderson M.J."/>
            <person name="Burquez A."/>
            <person name="Wojciechowski M.F."/>
        </authorList>
    </citation>
    <scope>NUCLEOTIDE SEQUENCE</scope>
    <source>
        <strain evidence="1">SGP5-SGP5p</strain>
        <tissue evidence="1">Aerial part</tissue>
    </source>
</reference>
<dbReference type="Pfam" id="PF01808">
    <property type="entry name" value="AICARFT_IMPCHas"/>
    <property type="match status" value="2"/>
</dbReference>
<dbReference type="PANTHER" id="PTHR11692:SF0">
    <property type="entry name" value="BIFUNCTIONAL PURINE BIOSYNTHESIS PROTEIN ATIC"/>
    <property type="match status" value="1"/>
</dbReference>
<dbReference type="Proteomes" id="UP001153076">
    <property type="component" value="Unassembled WGS sequence"/>
</dbReference>